<organism evidence="1 2">
    <name type="scientific">Tsukamurella paurometabola</name>
    <name type="common">Corynebacterium paurometabolum</name>
    <dbReference type="NCBI Taxonomy" id="2061"/>
    <lineage>
        <taxon>Bacteria</taxon>
        <taxon>Bacillati</taxon>
        <taxon>Actinomycetota</taxon>
        <taxon>Actinomycetes</taxon>
        <taxon>Mycobacteriales</taxon>
        <taxon>Tsukamurellaceae</taxon>
        <taxon>Tsukamurella</taxon>
    </lineage>
</organism>
<gene>
    <name evidence="1" type="ORF">KFZ73_20960</name>
</gene>
<sequence>MTERILPLTSTMQDEHLSLATLLRHATTWYADAAEVATWTPEKTTRMSFGEMGREAARLANALTALG</sequence>
<name>A0ABS5NJW3_TSUPA</name>
<dbReference type="Gene3D" id="3.40.50.12780">
    <property type="entry name" value="N-terminal domain of ligase-like"/>
    <property type="match status" value="1"/>
</dbReference>
<dbReference type="SUPFAM" id="SSF56801">
    <property type="entry name" value="Acetyl-CoA synthetase-like"/>
    <property type="match status" value="1"/>
</dbReference>
<reference evidence="1 2" key="1">
    <citation type="submission" date="2021-04" db="EMBL/GenBank/DDBJ databases">
        <title>Whole genome sequence analysis of a thiophenic sulfur metabolizing bacteria.</title>
        <authorList>
            <person name="Akhtar N."/>
            <person name="Akram J."/>
            <person name="Aslam A."/>
        </authorList>
    </citation>
    <scope>NUCLEOTIDE SEQUENCE [LARGE SCALE GENOMIC DNA]</scope>
    <source>
        <strain evidence="1 2">3OW</strain>
    </source>
</reference>
<dbReference type="EMBL" id="JAGXOE010000076">
    <property type="protein sequence ID" value="MBS4103703.1"/>
    <property type="molecule type" value="Genomic_DNA"/>
</dbReference>
<keyword evidence="2" id="KW-1185">Reference proteome</keyword>
<accession>A0ABS5NJW3</accession>
<protein>
    <submittedName>
        <fullName evidence="1">Uncharacterized protein</fullName>
    </submittedName>
</protein>
<dbReference type="Proteomes" id="UP000676853">
    <property type="component" value="Unassembled WGS sequence"/>
</dbReference>
<evidence type="ECO:0000313" key="1">
    <source>
        <dbReference type="EMBL" id="MBS4103703.1"/>
    </source>
</evidence>
<proteinExistence type="predicted"/>
<feature type="non-terminal residue" evidence="1">
    <location>
        <position position="67"/>
    </location>
</feature>
<evidence type="ECO:0000313" key="2">
    <source>
        <dbReference type="Proteomes" id="UP000676853"/>
    </source>
</evidence>
<comment type="caution">
    <text evidence="1">The sequence shown here is derived from an EMBL/GenBank/DDBJ whole genome shotgun (WGS) entry which is preliminary data.</text>
</comment>
<dbReference type="InterPro" id="IPR042099">
    <property type="entry name" value="ANL_N_sf"/>
</dbReference>